<feature type="domain" description="MARVEL" evidence="6">
    <location>
        <begin position="15"/>
        <end position="144"/>
    </location>
</feature>
<evidence type="ECO:0000256" key="4">
    <source>
        <dbReference type="ARBA" id="ARBA00023136"/>
    </source>
</evidence>
<evidence type="ECO:0000256" key="2">
    <source>
        <dbReference type="ARBA" id="ARBA00022692"/>
    </source>
</evidence>
<comment type="subcellular location">
    <subcellularLocation>
        <location evidence="1">Membrane</location>
        <topology evidence="1">Multi-pass membrane protein</topology>
    </subcellularLocation>
</comment>
<evidence type="ECO:0000313" key="8">
    <source>
        <dbReference type="Proteomes" id="UP001182556"/>
    </source>
</evidence>
<protein>
    <recommendedName>
        <fullName evidence="6">MARVEL domain-containing protein</fullName>
    </recommendedName>
</protein>
<dbReference type="Proteomes" id="UP001182556">
    <property type="component" value="Unassembled WGS sequence"/>
</dbReference>
<organism evidence="7 8">
    <name type="scientific">Papiliotrema laurentii</name>
    <name type="common">Cryptococcus laurentii</name>
    <dbReference type="NCBI Taxonomy" id="5418"/>
    <lineage>
        <taxon>Eukaryota</taxon>
        <taxon>Fungi</taxon>
        <taxon>Dikarya</taxon>
        <taxon>Basidiomycota</taxon>
        <taxon>Agaricomycotina</taxon>
        <taxon>Tremellomycetes</taxon>
        <taxon>Tremellales</taxon>
        <taxon>Rhynchogastremaceae</taxon>
        <taxon>Papiliotrema</taxon>
    </lineage>
</organism>
<evidence type="ECO:0000256" key="3">
    <source>
        <dbReference type="ARBA" id="ARBA00022989"/>
    </source>
</evidence>
<gene>
    <name evidence="7" type="ORF">DB88DRAFT_483573</name>
</gene>
<dbReference type="InterPro" id="IPR008253">
    <property type="entry name" value="Marvel"/>
</dbReference>
<evidence type="ECO:0000256" key="1">
    <source>
        <dbReference type="ARBA" id="ARBA00004141"/>
    </source>
</evidence>
<proteinExistence type="predicted"/>
<feature type="transmembrane region" description="Helical" evidence="5">
    <location>
        <begin position="54"/>
        <end position="75"/>
    </location>
</feature>
<reference evidence="7" key="1">
    <citation type="submission" date="2023-02" db="EMBL/GenBank/DDBJ databases">
        <title>Identification and recombinant expression of a fungal hydrolase from Papiliotrema laurentii that hydrolyzes apple cutin and clears colloidal polyester polyurethane.</title>
        <authorList>
            <consortium name="DOE Joint Genome Institute"/>
            <person name="Roman V.A."/>
            <person name="Bojanowski C."/>
            <person name="Crable B.R."/>
            <person name="Wagner D.N."/>
            <person name="Hung C.S."/>
            <person name="Nadeau L.J."/>
            <person name="Schratz L."/>
            <person name="Haridas S."/>
            <person name="Pangilinan J."/>
            <person name="Lipzen A."/>
            <person name="Na H."/>
            <person name="Yan M."/>
            <person name="Ng V."/>
            <person name="Grigoriev I.V."/>
            <person name="Spatafora J.W."/>
            <person name="Barlow D."/>
            <person name="Biffinger J."/>
            <person name="Kelley-Loughnane N."/>
            <person name="Varaljay V.A."/>
            <person name="Crookes-Goodson W.J."/>
        </authorList>
    </citation>
    <scope>NUCLEOTIDE SEQUENCE</scope>
    <source>
        <strain evidence="7">5307AH</strain>
    </source>
</reference>
<evidence type="ECO:0000256" key="5">
    <source>
        <dbReference type="SAM" id="Phobius"/>
    </source>
</evidence>
<keyword evidence="3 5" id="KW-1133">Transmembrane helix</keyword>
<name>A0AAD9L7B7_PAPLA</name>
<feature type="transmembrane region" description="Helical" evidence="5">
    <location>
        <begin position="12"/>
        <end position="34"/>
    </location>
</feature>
<feature type="transmembrane region" description="Helical" evidence="5">
    <location>
        <begin position="87"/>
        <end position="109"/>
    </location>
</feature>
<comment type="caution">
    <text evidence="7">The sequence shown here is derived from an EMBL/GenBank/DDBJ whole genome shotgun (WGS) entry which is preliminary data.</text>
</comment>
<keyword evidence="8" id="KW-1185">Reference proteome</keyword>
<keyword evidence="4 5" id="KW-0472">Membrane</keyword>
<dbReference type="GO" id="GO:0016020">
    <property type="term" value="C:membrane"/>
    <property type="evidence" value="ECO:0007669"/>
    <property type="project" value="UniProtKB-SubCell"/>
</dbReference>
<evidence type="ECO:0000259" key="6">
    <source>
        <dbReference type="Pfam" id="PF01284"/>
    </source>
</evidence>
<dbReference type="Pfam" id="PF01284">
    <property type="entry name" value="MARVEL"/>
    <property type="match status" value="1"/>
</dbReference>
<evidence type="ECO:0000313" key="7">
    <source>
        <dbReference type="EMBL" id="KAK1925327.1"/>
    </source>
</evidence>
<dbReference type="EMBL" id="JAODAN010000003">
    <property type="protein sequence ID" value="KAK1925327.1"/>
    <property type="molecule type" value="Genomic_DNA"/>
</dbReference>
<feature type="transmembrane region" description="Helical" evidence="5">
    <location>
        <begin position="129"/>
        <end position="155"/>
    </location>
</feature>
<keyword evidence="2 5" id="KW-0812">Transmembrane</keyword>
<sequence length="166" mass="18298">MVDAESHIRRGHPIIFGLLCFFAIIEGIITAWLVSRYNSHDNYPSNSARDRLRFLVFTSWWTVVFTAVYIGAFLADTLSFITSIASHGAWLIITWIFWLAGAASLTAAYGGGQNCSSSDLIYCNQNMAAIAFAWIEWIIMTVALVSVILIGSAALRRGDRLSSGLV</sequence>
<accession>A0AAD9L7B7</accession>
<dbReference type="AlphaFoldDB" id="A0AAD9L7B7"/>